<evidence type="ECO:0000259" key="1">
    <source>
        <dbReference type="PROSITE" id="PS51746"/>
    </source>
</evidence>
<dbReference type="GO" id="GO:0004722">
    <property type="term" value="F:protein serine/threonine phosphatase activity"/>
    <property type="evidence" value="ECO:0007669"/>
    <property type="project" value="InterPro"/>
</dbReference>
<evidence type="ECO:0000313" key="3">
    <source>
        <dbReference type="Proteomes" id="UP000013776"/>
    </source>
</evidence>
<gene>
    <name evidence="2" type="ORF">TAPDE_004035</name>
</gene>
<dbReference type="CDD" id="cd00143">
    <property type="entry name" value="PP2Cc"/>
    <property type="match status" value="1"/>
</dbReference>
<organism evidence="2 3">
    <name type="scientific">Taphrina deformans (strain PYCC 5710 / ATCC 11124 / CBS 356.35 / IMI 108563 / JCM 9778 / NBRC 8474)</name>
    <name type="common">Peach leaf curl fungus</name>
    <name type="synonym">Lalaria deformans</name>
    <dbReference type="NCBI Taxonomy" id="1097556"/>
    <lineage>
        <taxon>Eukaryota</taxon>
        <taxon>Fungi</taxon>
        <taxon>Dikarya</taxon>
        <taxon>Ascomycota</taxon>
        <taxon>Taphrinomycotina</taxon>
        <taxon>Taphrinomycetes</taxon>
        <taxon>Taphrinales</taxon>
        <taxon>Taphrinaceae</taxon>
        <taxon>Taphrina</taxon>
    </lineage>
</organism>
<evidence type="ECO:0000313" key="2">
    <source>
        <dbReference type="EMBL" id="CCG83721.1"/>
    </source>
</evidence>
<dbReference type="EMBL" id="CAHR02000172">
    <property type="protein sequence ID" value="CCG83721.1"/>
    <property type="molecule type" value="Genomic_DNA"/>
</dbReference>
<dbReference type="eggNOG" id="KOG0698">
    <property type="taxonomic scope" value="Eukaryota"/>
</dbReference>
<dbReference type="SMART" id="SM00332">
    <property type="entry name" value="PP2Cc"/>
    <property type="match status" value="1"/>
</dbReference>
<dbReference type="PANTHER" id="PTHR13832:SF589">
    <property type="entry name" value="[PYRUVATE DEHYDROGENASE [ACETYL-TRANSFERRING]]-PHOSPHATASE 2, MITOCHONDRIAL"/>
    <property type="match status" value="1"/>
</dbReference>
<sequence length="378" mass="42703">MRISAPWIRTITRPGPLSRRPFHNYYTPPDHPEVRVPIVKARHHLGVFSSRGDRPTNEDRYQVGTLNRLANRLDSNSTIFYFAMIDGHGGSECAEYLREELHDHIESMKSREVAKMLTAWRKEIGGYFQRFRPTVLQDYVGGLDPDNTDQLSLEARLTAAFLNADLEYLRLGRPSGAVASIALIQSHDHRPFWESSSFTITSAHVGDTRILLCSTDRGGLAESLTTNHHPSSPAEMERLRRFTTAFTTDSFGTERFGQFANTRAFGDIKMKRVGVSAEPQLAVVDCDRESYAFMVMVSDGVSGVLSDQEIVDLVKFSDEPARAAEEIVRLAEELGTDDNSTCCVVRLPAWDAEFDKVDYTKDLRTYRKENASGRDRRM</sequence>
<dbReference type="InterPro" id="IPR036457">
    <property type="entry name" value="PPM-type-like_dom_sf"/>
</dbReference>
<dbReference type="STRING" id="1097556.R4XCX1"/>
<accession>R4XCX1</accession>
<protein>
    <recommendedName>
        <fullName evidence="1">PPM-type phosphatase domain-containing protein</fullName>
    </recommendedName>
</protein>
<dbReference type="SUPFAM" id="SSF81606">
    <property type="entry name" value="PP2C-like"/>
    <property type="match status" value="1"/>
</dbReference>
<dbReference type="InterPro" id="IPR001932">
    <property type="entry name" value="PPM-type_phosphatase-like_dom"/>
</dbReference>
<name>R4XCX1_TAPDE</name>
<dbReference type="Gene3D" id="3.60.40.10">
    <property type="entry name" value="PPM-type phosphatase domain"/>
    <property type="match status" value="1"/>
</dbReference>
<dbReference type="OrthoDB" id="416093at2759"/>
<dbReference type="PROSITE" id="PS51746">
    <property type="entry name" value="PPM_2"/>
    <property type="match status" value="1"/>
</dbReference>
<dbReference type="VEuPathDB" id="FungiDB:TAPDE_004035"/>
<dbReference type="InterPro" id="IPR015655">
    <property type="entry name" value="PP2C"/>
</dbReference>
<keyword evidence="3" id="KW-1185">Reference proteome</keyword>
<dbReference type="PANTHER" id="PTHR13832">
    <property type="entry name" value="PROTEIN PHOSPHATASE 2C"/>
    <property type="match status" value="1"/>
</dbReference>
<reference evidence="2 3" key="1">
    <citation type="journal article" date="2013" name="MBio">
        <title>Genome sequencing of the plant pathogen Taphrina deformans, the causal agent of peach leaf curl.</title>
        <authorList>
            <person name="Cisse O.H."/>
            <person name="Almeida J.M.G.C.F."/>
            <person name="Fonseca A."/>
            <person name="Kumar A.A."/>
            <person name="Salojaervi J."/>
            <person name="Overmyer K."/>
            <person name="Hauser P.M."/>
            <person name="Pagni M."/>
        </authorList>
    </citation>
    <scope>NUCLEOTIDE SEQUENCE [LARGE SCALE GENOMIC DNA]</scope>
    <source>
        <strain evidence="3">PYCC 5710 / ATCC 11124 / CBS 356.35 / IMI 108563 / JCM 9778 / NBRC 8474</strain>
    </source>
</reference>
<proteinExistence type="predicted"/>
<comment type="caution">
    <text evidence="2">The sequence shown here is derived from an EMBL/GenBank/DDBJ whole genome shotgun (WGS) entry which is preliminary data.</text>
</comment>
<dbReference type="Proteomes" id="UP000013776">
    <property type="component" value="Unassembled WGS sequence"/>
</dbReference>
<dbReference type="Pfam" id="PF00481">
    <property type="entry name" value="PP2C"/>
    <property type="match status" value="1"/>
</dbReference>
<feature type="domain" description="PPM-type phosphatase" evidence="1">
    <location>
        <begin position="44"/>
        <end position="347"/>
    </location>
</feature>
<dbReference type="AlphaFoldDB" id="R4XCX1"/>